<feature type="domain" description="Peptidoglycan binding-like" evidence="2">
    <location>
        <begin position="135"/>
        <end position="185"/>
    </location>
</feature>
<feature type="domain" description="Peptidoglycan binding-like" evidence="2">
    <location>
        <begin position="346"/>
        <end position="399"/>
    </location>
</feature>
<gene>
    <name evidence="3" type="ORF">G5575_14300</name>
</gene>
<name>A0A6M1SGS3_9HYPH</name>
<dbReference type="InterPro" id="IPR036366">
    <property type="entry name" value="PGBDSf"/>
</dbReference>
<proteinExistence type="predicted"/>
<organism evidence="3 4">
    <name type="scientific">Devosia aurantiaca</name>
    <dbReference type="NCBI Taxonomy" id="2714858"/>
    <lineage>
        <taxon>Bacteria</taxon>
        <taxon>Pseudomonadati</taxon>
        <taxon>Pseudomonadota</taxon>
        <taxon>Alphaproteobacteria</taxon>
        <taxon>Hyphomicrobiales</taxon>
        <taxon>Devosiaceae</taxon>
        <taxon>Devosia</taxon>
    </lineage>
</organism>
<feature type="transmembrane region" description="Helical" evidence="1">
    <location>
        <begin position="6"/>
        <end position="26"/>
    </location>
</feature>
<dbReference type="AlphaFoldDB" id="A0A6M1SGS3"/>
<feature type="transmembrane region" description="Helical" evidence="1">
    <location>
        <begin position="38"/>
        <end position="59"/>
    </location>
</feature>
<dbReference type="RefSeq" id="WP_164534921.1">
    <property type="nucleotide sequence ID" value="NZ_JAALFG010000003.1"/>
</dbReference>
<dbReference type="InterPro" id="IPR036365">
    <property type="entry name" value="PGBD-like_sf"/>
</dbReference>
<reference evidence="3 4" key="2">
    <citation type="submission" date="2020-03" db="EMBL/GenBank/DDBJ databases">
        <title>Devosia chinhatensis sp. nov., isolated from a hexachlorocyclohexane (HCH) dump site in India.</title>
        <authorList>
            <person name="Kumar M."/>
            <person name="Lal R."/>
        </authorList>
    </citation>
    <scope>NUCLEOTIDE SEQUENCE [LARGE SCALE GENOMIC DNA]</scope>
    <source>
        <strain evidence="3 4">H239</strain>
    </source>
</reference>
<sequence>MTASTLTQLPLMAGSALLGTLSRAGLWTFSRYMKAPMASTGILAMVTMTALAGSNALYFQTAEHPSPFFAPAHQSLAAAPTPVAERPELAETVPALPPIPAATEVAAPMVTSNETTGSVPPPMPDGPVGNAKMFEVQKKLFELQLFSGKVDGYYGPKTAEAIRAFEQRNGMKLTGSTDAAVLEAILSSDASGRVTQPVVAQPVVAQPQAQAAPAQVQPPAPVVQQAALAVAPTVPVAAEPQQDQLVARVPGLTRAEEAFDGVAQSAASTIDSIIAAVDTPRTTNVQPVANPPVPKASLPVVQSQQPMPAPIAPSPATQQAAAPVAPAVRAPAADPVPYVAPATDSALVSQIQRGLASLGFFRAPIDGKPGAETARAIREFENFHSYRMTGQVKPDLVELLLKAGATI</sequence>
<dbReference type="EMBL" id="JAALFG010000003">
    <property type="protein sequence ID" value="NGP18667.1"/>
    <property type="molecule type" value="Genomic_DNA"/>
</dbReference>
<evidence type="ECO:0000313" key="4">
    <source>
        <dbReference type="Proteomes" id="UP000474802"/>
    </source>
</evidence>
<dbReference type="Gene3D" id="1.10.101.10">
    <property type="entry name" value="PGBD-like superfamily/PGBD"/>
    <property type="match status" value="2"/>
</dbReference>
<evidence type="ECO:0000313" key="3">
    <source>
        <dbReference type="EMBL" id="NGP18667.1"/>
    </source>
</evidence>
<dbReference type="Pfam" id="PF01471">
    <property type="entry name" value="PG_binding_1"/>
    <property type="match status" value="2"/>
</dbReference>
<accession>A0A6M1SGS3</accession>
<dbReference type="SUPFAM" id="SSF47090">
    <property type="entry name" value="PGBD-like"/>
    <property type="match status" value="2"/>
</dbReference>
<dbReference type="Proteomes" id="UP000474802">
    <property type="component" value="Unassembled WGS sequence"/>
</dbReference>
<protein>
    <submittedName>
        <fullName evidence="3">Peptidoglycan-binding protein</fullName>
    </submittedName>
</protein>
<dbReference type="InterPro" id="IPR002477">
    <property type="entry name" value="Peptidoglycan-bd-like"/>
</dbReference>
<comment type="caution">
    <text evidence="3">The sequence shown here is derived from an EMBL/GenBank/DDBJ whole genome shotgun (WGS) entry which is preliminary data.</text>
</comment>
<keyword evidence="1" id="KW-0812">Transmembrane</keyword>
<keyword evidence="1" id="KW-0472">Membrane</keyword>
<evidence type="ECO:0000259" key="2">
    <source>
        <dbReference type="Pfam" id="PF01471"/>
    </source>
</evidence>
<keyword evidence="1" id="KW-1133">Transmembrane helix</keyword>
<evidence type="ECO:0000256" key="1">
    <source>
        <dbReference type="SAM" id="Phobius"/>
    </source>
</evidence>
<reference evidence="3 4" key="1">
    <citation type="submission" date="2020-02" db="EMBL/GenBank/DDBJ databases">
        <authorList>
            <person name="Khan S.A."/>
            <person name="Jeon C.O."/>
            <person name="Chun B.H."/>
        </authorList>
    </citation>
    <scope>NUCLEOTIDE SEQUENCE [LARGE SCALE GENOMIC DNA]</scope>
    <source>
        <strain evidence="3 4">H239</strain>
    </source>
</reference>
<keyword evidence="4" id="KW-1185">Reference proteome</keyword>